<accession>A0ABU6QKA2</accession>
<dbReference type="EMBL" id="JASCZI010000520">
    <property type="protein sequence ID" value="MED6112233.1"/>
    <property type="molecule type" value="Genomic_DNA"/>
</dbReference>
<sequence length="225" mass="26271">MIKDTLLRKEKGKAVATSSDELPKFKTLFHEAHYKKFFAARDVLTEARKEVDDESLHPITVQITMKKWEKLTKPVQDVGFNMVREFYANAWRPEEEKNQPKTYTTMIRGTDISFTPDAIRKVLKTREKPLPNVASYHDRKGNNLRLDEVQECLCEVGGEWVRHANGKPHYLKRNDLTEMARSWYDFVCRSIMPTTNRSELTVDRAVFIHSIMIGEDIRVKEIIAE</sequence>
<keyword evidence="3" id="KW-1185">Reference proteome</keyword>
<feature type="domain" description="Putative plant transposon protein" evidence="1">
    <location>
        <begin position="67"/>
        <end position="224"/>
    </location>
</feature>
<evidence type="ECO:0000313" key="2">
    <source>
        <dbReference type="EMBL" id="MED6112233.1"/>
    </source>
</evidence>
<dbReference type="InterPro" id="IPR046796">
    <property type="entry name" value="Transposase_32_dom"/>
</dbReference>
<protein>
    <recommendedName>
        <fullName evidence="1">Putative plant transposon protein domain-containing protein</fullName>
    </recommendedName>
</protein>
<proteinExistence type="predicted"/>
<dbReference type="Proteomes" id="UP001341840">
    <property type="component" value="Unassembled WGS sequence"/>
</dbReference>
<evidence type="ECO:0000313" key="3">
    <source>
        <dbReference type="Proteomes" id="UP001341840"/>
    </source>
</evidence>
<evidence type="ECO:0000259" key="1">
    <source>
        <dbReference type="Pfam" id="PF20167"/>
    </source>
</evidence>
<name>A0ABU6QKA2_9FABA</name>
<gene>
    <name evidence="2" type="ORF">PIB30_059812</name>
</gene>
<reference evidence="2 3" key="1">
    <citation type="journal article" date="2023" name="Plants (Basel)">
        <title>Bridging the Gap: Combining Genomics and Transcriptomics Approaches to Understand Stylosanthes scabra, an Orphan Legume from the Brazilian Caatinga.</title>
        <authorList>
            <person name="Ferreira-Neto J.R.C."/>
            <person name="da Silva M.D."/>
            <person name="Binneck E."/>
            <person name="de Melo N.F."/>
            <person name="da Silva R.H."/>
            <person name="de Melo A.L.T.M."/>
            <person name="Pandolfi V."/>
            <person name="Bustamante F.O."/>
            <person name="Brasileiro-Vidal A.C."/>
            <person name="Benko-Iseppon A.M."/>
        </authorList>
    </citation>
    <scope>NUCLEOTIDE SEQUENCE [LARGE SCALE GENOMIC DNA]</scope>
    <source>
        <tissue evidence="2">Leaves</tissue>
    </source>
</reference>
<organism evidence="2 3">
    <name type="scientific">Stylosanthes scabra</name>
    <dbReference type="NCBI Taxonomy" id="79078"/>
    <lineage>
        <taxon>Eukaryota</taxon>
        <taxon>Viridiplantae</taxon>
        <taxon>Streptophyta</taxon>
        <taxon>Embryophyta</taxon>
        <taxon>Tracheophyta</taxon>
        <taxon>Spermatophyta</taxon>
        <taxon>Magnoliopsida</taxon>
        <taxon>eudicotyledons</taxon>
        <taxon>Gunneridae</taxon>
        <taxon>Pentapetalae</taxon>
        <taxon>rosids</taxon>
        <taxon>fabids</taxon>
        <taxon>Fabales</taxon>
        <taxon>Fabaceae</taxon>
        <taxon>Papilionoideae</taxon>
        <taxon>50 kb inversion clade</taxon>
        <taxon>dalbergioids sensu lato</taxon>
        <taxon>Dalbergieae</taxon>
        <taxon>Pterocarpus clade</taxon>
        <taxon>Stylosanthes</taxon>
    </lineage>
</organism>
<dbReference type="Pfam" id="PF20167">
    <property type="entry name" value="Transposase_32"/>
    <property type="match status" value="1"/>
</dbReference>
<comment type="caution">
    <text evidence="2">The sequence shown here is derived from an EMBL/GenBank/DDBJ whole genome shotgun (WGS) entry which is preliminary data.</text>
</comment>